<feature type="repeat" description="WD" evidence="3">
    <location>
        <begin position="75"/>
        <end position="114"/>
    </location>
</feature>
<dbReference type="EMBL" id="KN837118">
    <property type="protein sequence ID" value="KIJ44229.1"/>
    <property type="molecule type" value="Genomic_DNA"/>
</dbReference>
<dbReference type="InterPro" id="IPR001680">
    <property type="entry name" value="WD40_rpt"/>
</dbReference>
<name>A0A0C9VB76_SPHS4</name>
<dbReference type="Pfam" id="PF00400">
    <property type="entry name" value="WD40"/>
    <property type="match status" value="2"/>
</dbReference>
<keyword evidence="1 3" id="KW-0853">WD repeat</keyword>
<evidence type="ECO:0000256" key="3">
    <source>
        <dbReference type="PROSITE-ProRule" id="PRU00221"/>
    </source>
</evidence>
<sequence length="399" mass="44345">METTDVNNLFRAEADIAKDLVRQEKAERTKDLGSPLELSGKVLSLVVRGSEAWTAEGGRVARRIDLETGKTLQIYKGHGGPVTCLALHEDLLFTGSWDKTIKVWRTSEKSLLGSTDAHTDFVKTLLVIPSLSILVSGSSDKVVRFWDISGRLEGPLFQMGSLAAHTRPVEALSFSPEGENSGTLYTTDTLGLVKAWDLERTPGDKPSCRTTFKADLESHRTGVTDVWIGNGYVWSASKDENVMIQPVNRQPNTPKKTHVIQHPRTVNVIFPLSLSPLQATYFLTASGDLIRIYSFDPEHPEDSPDLVNEIDAHWDDVTGLGLWLRTEEKDGKKTVEPWILSAGLDATIRHWRLTDMLDRTKYKANPIDEASKKVEPVAPASSGLTEEEERELAELMEDE</sequence>
<dbReference type="InterPro" id="IPR015943">
    <property type="entry name" value="WD40/YVTN_repeat-like_dom_sf"/>
</dbReference>
<dbReference type="PANTHER" id="PTHR19848:SF8">
    <property type="entry name" value="F-BOX AND WD REPEAT DOMAIN CONTAINING 7"/>
    <property type="match status" value="1"/>
</dbReference>
<keyword evidence="2" id="KW-0677">Repeat</keyword>
<dbReference type="OrthoDB" id="6262491at2759"/>
<protein>
    <recommendedName>
        <fullName evidence="7">WD40 repeat-like protein</fullName>
    </recommendedName>
</protein>
<evidence type="ECO:0000256" key="1">
    <source>
        <dbReference type="ARBA" id="ARBA00022574"/>
    </source>
</evidence>
<organism evidence="5 6">
    <name type="scientific">Sphaerobolus stellatus (strain SS14)</name>
    <dbReference type="NCBI Taxonomy" id="990650"/>
    <lineage>
        <taxon>Eukaryota</taxon>
        <taxon>Fungi</taxon>
        <taxon>Dikarya</taxon>
        <taxon>Basidiomycota</taxon>
        <taxon>Agaricomycotina</taxon>
        <taxon>Agaricomycetes</taxon>
        <taxon>Phallomycetidae</taxon>
        <taxon>Geastrales</taxon>
        <taxon>Sphaerobolaceae</taxon>
        <taxon>Sphaerobolus</taxon>
    </lineage>
</organism>
<evidence type="ECO:0000313" key="5">
    <source>
        <dbReference type="EMBL" id="KIJ44229.1"/>
    </source>
</evidence>
<evidence type="ECO:0000256" key="4">
    <source>
        <dbReference type="SAM" id="MobiDB-lite"/>
    </source>
</evidence>
<dbReference type="Proteomes" id="UP000054279">
    <property type="component" value="Unassembled WGS sequence"/>
</dbReference>
<dbReference type="SUPFAM" id="SSF50978">
    <property type="entry name" value="WD40 repeat-like"/>
    <property type="match status" value="1"/>
</dbReference>
<evidence type="ECO:0000313" key="6">
    <source>
        <dbReference type="Proteomes" id="UP000054279"/>
    </source>
</evidence>
<dbReference type="PROSITE" id="PS00678">
    <property type="entry name" value="WD_REPEATS_1"/>
    <property type="match status" value="1"/>
</dbReference>
<dbReference type="InterPro" id="IPR020472">
    <property type="entry name" value="WD40_PAC1"/>
</dbReference>
<dbReference type="InterPro" id="IPR036322">
    <property type="entry name" value="WD40_repeat_dom_sf"/>
</dbReference>
<reference evidence="5 6" key="1">
    <citation type="submission" date="2014-06" db="EMBL/GenBank/DDBJ databases">
        <title>Evolutionary Origins and Diversification of the Mycorrhizal Mutualists.</title>
        <authorList>
            <consortium name="DOE Joint Genome Institute"/>
            <consortium name="Mycorrhizal Genomics Consortium"/>
            <person name="Kohler A."/>
            <person name="Kuo A."/>
            <person name="Nagy L.G."/>
            <person name="Floudas D."/>
            <person name="Copeland A."/>
            <person name="Barry K.W."/>
            <person name="Cichocki N."/>
            <person name="Veneault-Fourrey C."/>
            <person name="LaButti K."/>
            <person name="Lindquist E.A."/>
            <person name="Lipzen A."/>
            <person name="Lundell T."/>
            <person name="Morin E."/>
            <person name="Murat C."/>
            <person name="Riley R."/>
            <person name="Ohm R."/>
            <person name="Sun H."/>
            <person name="Tunlid A."/>
            <person name="Henrissat B."/>
            <person name="Grigoriev I.V."/>
            <person name="Hibbett D.S."/>
            <person name="Martin F."/>
        </authorList>
    </citation>
    <scope>NUCLEOTIDE SEQUENCE [LARGE SCALE GENOMIC DNA]</scope>
    <source>
        <strain evidence="5 6">SS14</strain>
    </source>
</reference>
<dbReference type="HOGENOM" id="CLU_000288_57_4_1"/>
<dbReference type="PROSITE" id="PS50082">
    <property type="entry name" value="WD_REPEATS_2"/>
    <property type="match status" value="2"/>
</dbReference>
<dbReference type="SMART" id="SM00320">
    <property type="entry name" value="WD40"/>
    <property type="match status" value="6"/>
</dbReference>
<dbReference type="Gene3D" id="2.130.10.10">
    <property type="entry name" value="YVTN repeat-like/Quinoprotein amine dehydrogenase"/>
    <property type="match status" value="2"/>
</dbReference>
<feature type="region of interest" description="Disordered" evidence="4">
    <location>
        <begin position="368"/>
        <end position="399"/>
    </location>
</feature>
<feature type="compositionally biased region" description="Acidic residues" evidence="4">
    <location>
        <begin position="385"/>
        <end position="399"/>
    </location>
</feature>
<proteinExistence type="predicted"/>
<evidence type="ECO:0000256" key="2">
    <source>
        <dbReference type="ARBA" id="ARBA00022737"/>
    </source>
</evidence>
<dbReference type="PRINTS" id="PR00320">
    <property type="entry name" value="GPROTEINBRPT"/>
</dbReference>
<dbReference type="AlphaFoldDB" id="A0A0C9VB76"/>
<feature type="repeat" description="WD" evidence="3">
    <location>
        <begin position="115"/>
        <end position="149"/>
    </location>
</feature>
<dbReference type="InterPro" id="IPR019775">
    <property type="entry name" value="WD40_repeat_CS"/>
</dbReference>
<evidence type="ECO:0008006" key="7">
    <source>
        <dbReference type="Google" id="ProtNLM"/>
    </source>
</evidence>
<gene>
    <name evidence="5" type="ORF">M422DRAFT_67525</name>
</gene>
<dbReference type="PROSITE" id="PS50294">
    <property type="entry name" value="WD_REPEATS_REGION"/>
    <property type="match status" value="2"/>
</dbReference>
<dbReference type="PANTHER" id="PTHR19848">
    <property type="entry name" value="WD40 REPEAT PROTEIN"/>
    <property type="match status" value="1"/>
</dbReference>
<accession>A0A0C9VB76</accession>
<keyword evidence="6" id="KW-1185">Reference proteome</keyword>